<evidence type="ECO:0000256" key="4">
    <source>
        <dbReference type="PROSITE-ProRule" id="PRU00800"/>
    </source>
</evidence>
<feature type="region of interest" description="Disordered" evidence="5">
    <location>
        <begin position="629"/>
        <end position="657"/>
    </location>
</feature>
<keyword evidence="2" id="KW-0378">Hydrolase</keyword>
<evidence type="ECO:0000313" key="10">
    <source>
        <dbReference type="RefSeq" id="XP_003741169.2"/>
    </source>
</evidence>
<dbReference type="GO" id="GO:0031297">
    <property type="term" value="P:replication fork processing"/>
    <property type="evidence" value="ECO:0007669"/>
    <property type="project" value="TreeGrafter"/>
</dbReference>
<comment type="similarity">
    <text evidence="4">Belongs to the SNF2/RAD54 helicase family. SMARCAL1 subfamily.</text>
</comment>
<dbReference type="Gene3D" id="3.40.50.10810">
    <property type="entry name" value="Tandem AAA-ATPase domain"/>
    <property type="match status" value="1"/>
</dbReference>
<dbReference type="Gene3D" id="3.40.50.300">
    <property type="entry name" value="P-loop containing nucleotide triphosphate hydrolases"/>
    <property type="match status" value="1"/>
</dbReference>
<dbReference type="FunFam" id="3.40.50.300:FF:003021">
    <property type="entry name" value="Uncharacterized protein (Fragment)"/>
    <property type="match status" value="1"/>
</dbReference>
<dbReference type="GO" id="GO:0005524">
    <property type="term" value="F:ATP binding"/>
    <property type="evidence" value="ECO:0007669"/>
    <property type="project" value="InterPro"/>
</dbReference>
<dbReference type="InterPro" id="IPR027417">
    <property type="entry name" value="P-loop_NTPase"/>
</dbReference>
<dbReference type="PROSITE" id="PS51194">
    <property type="entry name" value="HELICASE_CTER"/>
    <property type="match status" value="1"/>
</dbReference>
<feature type="region of interest" description="Disordered" evidence="5">
    <location>
        <begin position="20"/>
        <end position="65"/>
    </location>
</feature>
<evidence type="ECO:0000259" key="6">
    <source>
        <dbReference type="PROSITE" id="PS51192"/>
    </source>
</evidence>
<dbReference type="KEGG" id="goe:100908306"/>
<protein>
    <submittedName>
        <fullName evidence="10">SWI/SNF-related matrix-associated actin-dependent regulator of chromatin subfamily A-like protein 1</fullName>
    </submittedName>
</protein>
<dbReference type="SMART" id="SM00487">
    <property type="entry name" value="DEXDc"/>
    <property type="match status" value="1"/>
</dbReference>
<dbReference type="RefSeq" id="XP_003741169.2">
    <property type="nucleotide sequence ID" value="XM_003741121.2"/>
</dbReference>
<feature type="domain" description="HARP" evidence="8">
    <location>
        <begin position="97"/>
        <end position="169"/>
    </location>
</feature>
<dbReference type="InterPro" id="IPR049730">
    <property type="entry name" value="SNF2/RAD54-like_C"/>
</dbReference>
<dbReference type="Proteomes" id="UP000694867">
    <property type="component" value="Unplaced"/>
</dbReference>
<dbReference type="PROSITE" id="PS51192">
    <property type="entry name" value="HELICASE_ATP_BIND_1"/>
    <property type="match status" value="1"/>
</dbReference>
<evidence type="ECO:0000313" key="9">
    <source>
        <dbReference type="Proteomes" id="UP000694867"/>
    </source>
</evidence>
<dbReference type="SUPFAM" id="SSF52540">
    <property type="entry name" value="P-loop containing nucleoside triphosphate hydrolases"/>
    <property type="match status" value="2"/>
</dbReference>
<dbReference type="InterPro" id="IPR001650">
    <property type="entry name" value="Helicase_C-like"/>
</dbReference>
<feature type="domain" description="Helicase C-terminal" evidence="7">
    <location>
        <begin position="476"/>
        <end position="634"/>
    </location>
</feature>
<dbReference type="InterPro" id="IPR010003">
    <property type="entry name" value="HARP_dom"/>
</dbReference>
<dbReference type="GO" id="GO:0006281">
    <property type="term" value="P:DNA repair"/>
    <property type="evidence" value="ECO:0007669"/>
    <property type="project" value="TreeGrafter"/>
</dbReference>
<accession>A0AAJ6VX01</accession>
<evidence type="ECO:0000259" key="7">
    <source>
        <dbReference type="PROSITE" id="PS51194"/>
    </source>
</evidence>
<dbReference type="Pfam" id="PF00176">
    <property type="entry name" value="SNF2-rel_dom"/>
    <property type="match status" value="1"/>
</dbReference>
<evidence type="ECO:0000256" key="1">
    <source>
        <dbReference type="ARBA" id="ARBA00004123"/>
    </source>
</evidence>
<dbReference type="GeneID" id="100908306"/>
<dbReference type="InterPro" id="IPR038718">
    <property type="entry name" value="SNF2-like_sf"/>
</dbReference>
<comment type="subcellular location">
    <subcellularLocation>
        <location evidence="1">Nucleus</location>
    </subcellularLocation>
</comment>
<dbReference type="Pfam" id="PF00271">
    <property type="entry name" value="Helicase_C"/>
    <property type="match status" value="1"/>
</dbReference>
<evidence type="ECO:0000256" key="5">
    <source>
        <dbReference type="SAM" id="MobiDB-lite"/>
    </source>
</evidence>
<dbReference type="Pfam" id="PF07443">
    <property type="entry name" value="HARP"/>
    <property type="match status" value="1"/>
</dbReference>
<dbReference type="SMART" id="SM00490">
    <property type="entry name" value="HELICc"/>
    <property type="match status" value="1"/>
</dbReference>
<dbReference type="PANTHER" id="PTHR45766:SF6">
    <property type="entry name" value="SWI_SNF-RELATED MATRIX-ASSOCIATED ACTIN-DEPENDENT REGULATOR OF CHROMATIN SUBFAMILY A-LIKE PROTEIN 1"/>
    <property type="match status" value="1"/>
</dbReference>
<feature type="compositionally biased region" description="Basic and acidic residues" evidence="5">
    <location>
        <begin position="630"/>
        <end position="642"/>
    </location>
</feature>
<dbReference type="CDD" id="cd18010">
    <property type="entry name" value="DEXHc_HARP_SMARCAL1"/>
    <property type="match status" value="1"/>
</dbReference>
<proteinExistence type="inferred from homology"/>
<dbReference type="AlphaFoldDB" id="A0AAJ6VX01"/>
<evidence type="ECO:0000256" key="3">
    <source>
        <dbReference type="ARBA" id="ARBA00023242"/>
    </source>
</evidence>
<name>A0AAJ6VX01_9ACAR</name>
<dbReference type="CDD" id="cd18793">
    <property type="entry name" value="SF2_C_SNF"/>
    <property type="match status" value="1"/>
</dbReference>
<dbReference type="InterPro" id="IPR000330">
    <property type="entry name" value="SNF2_N"/>
</dbReference>
<dbReference type="CTD" id="33709"/>
<sequence>MENLSEELRQRIEFNKAQALARRKQKEAERIAQSREPQLNPVPAPDPSAAPRGVSTHHGNASNFFGKKTFENTSRAVSTFHKAQVGPTKDTKAPKKEAAKTTGMCFLLSGEEFRLQCGFNQALIDLFKSHPKGRLDPTTRNYVFKLECHESLLNAAKKVAPEVTITGLPLFISKMLRSNIKQPDSQVDLRSIDPKLRKALMPFQTEGVVRGISQNGKILIADDMGLGKTVQSLAIASYYREEWPLLIVCPSSMRFNWRQAIVQWLPSLTEDDIQVIVKTNEPLGANQVVITSYEMMGRRSEDLLGGNFKVLIFDESHFLKNYKSQRTKVAQELSAESRRIILLSGTPALSRPVELYPQIRCLALKHLPSIYDFAARYCNARETRFGLDMSGSSNLEELHILLKAIIMIRRLKSEVLDQLPAKQRNVLILDPTLVDAKDAQADNYSLLLQKESLTDSEKRSALMSYFRLTSEMKRKAVCKYIEELLESDCKFLVFAHHQYLLNALAEVLTKKKVKYIRIDGKVSSEARQTLCEEFQTSDACRVALLSITAANAGITLHAASLVVFAELFWNPGILTQAEDRVHRIGQTQTCLVTYLIARGTADDFIWPIIEGKLSVLNRAGLSKDSFTGAMHEKKEHKARTSDDSDDGMDYESRPATTKRQKTMLDFVSLSEDSFWADLSQDTTLPDI</sequence>
<dbReference type="PANTHER" id="PTHR45766">
    <property type="entry name" value="DNA ANNEALING HELICASE AND ENDONUCLEASE ZRANB3 FAMILY MEMBER"/>
    <property type="match status" value="1"/>
</dbReference>
<evidence type="ECO:0000259" key="8">
    <source>
        <dbReference type="PROSITE" id="PS51467"/>
    </source>
</evidence>
<keyword evidence="9" id="KW-1185">Reference proteome</keyword>
<dbReference type="GO" id="GO:0016787">
    <property type="term" value="F:hydrolase activity"/>
    <property type="evidence" value="ECO:0007669"/>
    <property type="project" value="UniProtKB-KW"/>
</dbReference>
<dbReference type="GO" id="GO:0043596">
    <property type="term" value="C:nuclear replication fork"/>
    <property type="evidence" value="ECO:0007669"/>
    <property type="project" value="TreeGrafter"/>
</dbReference>
<feature type="domain" description="Helicase ATP-binding" evidence="6">
    <location>
        <begin position="209"/>
        <end position="365"/>
    </location>
</feature>
<evidence type="ECO:0000256" key="2">
    <source>
        <dbReference type="ARBA" id="ARBA00022801"/>
    </source>
</evidence>
<dbReference type="PROSITE" id="PS51467">
    <property type="entry name" value="HARP"/>
    <property type="match status" value="1"/>
</dbReference>
<organism evidence="9 10">
    <name type="scientific">Galendromus occidentalis</name>
    <name type="common">western predatory mite</name>
    <dbReference type="NCBI Taxonomy" id="34638"/>
    <lineage>
        <taxon>Eukaryota</taxon>
        <taxon>Metazoa</taxon>
        <taxon>Ecdysozoa</taxon>
        <taxon>Arthropoda</taxon>
        <taxon>Chelicerata</taxon>
        <taxon>Arachnida</taxon>
        <taxon>Acari</taxon>
        <taxon>Parasitiformes</taxon>
        <taxon>Mesostigmata</taxon>
        <taxon>Gamasina</taxon>
        <taxon>Phytoseioidea</taxon>
        <taxon>Phytoseiidae</taxon>
        <taxon>Typhlodrominae</taxon>
        <taxon>Galendromus</taxon>
    </lineage>
</organism>
<keyword evidence="3" id="KW-0539">Nucleus</keyword>
<dbReference type="InterPro" id="IPR014001">
    <property type="entry name" value="Helicase_ATP-bd"/>
</dbReference>
<gene>
    <name evidence="10" type="primary">LOC100908306</name>
</gene>
<reference evidence="10" key="1">
    <citation type="submission" date="2025-08" db="UniProtKB">
        <authorList>
            <consortium name="RefSeq"/>
        </authorList>
    </citation>
    <scope>IDENTIFICATION</scope>
</reference>